<reference evidence="2 3" key="1">
    <citation type="submission" date="2019-05" db="EMBL/GenBank/DDBJ databases">
        <title>Polaribacter aestuariivivens sp. nov., isolated from a tidal flat.</title>
        <authorList>
            <person name="Yoon J.-H."/>
        </authorList>
    </citation>
    <scope>NUCLEOTIDE SEQUENCE [LARGE SCALE GENOMIC DNA]</scope>
    <source>
        <strain evidence="2 3">DBTF-3</strain>
    </source>
</reference>
<keyword evidence="3" id="KW-1185">Reference proteome</keyword>
<dbReference type="OrthoDB" id="1202725at2"/>
<dbReference type="AlphaFoldDB" id="A0A5S3N2S9"/>
<dbReference type="Proteomes" id="UP000307140">
    <property type="component" value="Unassembled WGS sequence"/>
</dbReference>
<keyword evidence="1" id="KW-0812">Transmembrane</keyword>
<sequence>MNITTNIIYTLFKASILAVVIFWTLLLTEGFINELVLIGAIIPISLVCSLTILITIVPFYTIEQTTLSNDKIFKKYFPYYAIVAFGISAYYIISSNFDEFVCLFFITAFFTLIQSWVWICKMPAKN</sequence>
<keyword evidence="1" id="KW-0472">Membrane</keyword>
<feature type="transmembrane region" description="Helical" evidence="1">
    <location>
        <begin position="100"/>
        <end position="119"/>
    </location>
</feature>
<feature type="transmembrane region" description="Helical" evidence="1">
    <location>
        <begin position="76"/>
        <end position="93"/>
    </location>
</feature>
<feature type="transmembrane region" description="Helical" evidence="1">
    <location>
        <begin position="35"/>
        <end position="56"/>
    </location>
</feature>
<gene>
    <name evidence="2" type="ORF">FDT66_10385</name>
</gene>
<keyword evidence="1" id="KW-1133">Transmembrane helix</keyword>
<protein>
    <submittedName>
        <fullName evidence="2">Uncharacterized protein</fullName>
    </submittedName>
</protein>
<dbReference type="EMBL" id="VANR01000005">
    <property type="protein sequence ID" value="TMM29523.1"/>
    <property type="molecule type" value="Genomic_DNA"/>
</dbReference>
<accession>A0A5S3N2S9</accession>
<evidence type="ECO:0000313" key="2">
    <source>
        <dbReference type="EMBL" id="TMM29523.1"/>
    </source>
</evidence>
<proteinExistence type="predicted"/>
<feature type="transmembrane region" description="Helical" evidence="1">
    <location>
        <begin position="6"/>
        <end position="28"/>
    </location>
</feature>
<comment type="caution">
    <text evidence="2">The sequence shown here is derived from an EMBL/GenBank/DDBJ whole genome shotgun (WGS) entry which is preliminary data.</text>
</comment>
<evidence type="ECO:0000313" key="3">
    <source>
        <dbReference type="Proteomes" id="UP000307140"/>
    </source>
</evidence>
<evidence type="ECO:0000256" key="1">
    <source>
        <dbReference type="SAM" id="Phobius"/>
    </source>
</evidence>
<name>A0A5S3N2S9_9FLAO</name>
<organism evidence="2 3">
    <name type="scientific">Polaribacter aestuariivivens</name>
    <dbReference type="NCBI Taxonomy" id="2304626"/>
    <lineage>
        <taxon>Bacteria</taxon>
        <taxon>Pseudomonadati</taxon>
        <taxon>Bacteroidota</taxon>
        <taxon>Flavobacteriia</taxon>
        <taxon>Flavobacteriales</taxon>
        <taxon>Flavobacteriaceae</taxon>
    </lineage>
</organism>
<dbReference type="RefSeq" id="WP_138536233.1">
    <property type="nucleotide sequence ID" value="NZ_VANR01000005.1"/>
</dbReference>